<evidence type="ECO:0000313" key="3">
    <source>
        <dbReference type="Proteomes" id="UP000001514"/>
    </source>
</evidence>
<dbReference type="HOGENOM" id="CLU_1095804_0_0_1"/>
<dbReference type="EMBL" id="GL377572">
    <property type="protein sequence ID" value="EFJ32256.1"/>
    <property type="molecule type" value="Genomic_DNA"/>
</dbReference>
<dbReference type="KEGG" id="smo:SELMODRAFT_439574"/>
<keyword evidence="3" id="KW-1185">Reference proteome</keyword>
<dbReference type="Gramene" id="EFJ16544">
    <property type="protein sequence ID" value="EFJ16544"/>
    <property type="gene ID" value="SELMODRAFT_421771"/>
</dbReference>
<dbReference type="Proteomes" id="UP000001514">
    <property type="component" value="Unassembled WGS sequence"/>
</dbReference>
<protein>
    <submittedName>
        <fullName evidence="2">Uncharacterized protein</fullName>
    </submittedName>
</protein>
<sequence>MGTNGRSHRSPRRLSMIHEEATKLEKDTIKLEKEAKDKETKLASIRAALAMEHRVREDISKEAKSKGSWWHSPQRSKCSDLLSRSRSSTKPLHELKTIRSGSSCSLSASETLLPLCIYISNLCSFPETTTTENELMSRICQDMTIDQDYDLDSTRYNSSLKRASNMLLSSFGSDTIDLSPRRDRFPVEEQLSQSSSMLTDDPRCMGIQTDHFCPPSVMENTAAPLPPKREKTYFEHLVAQAHMIPKRSLYETNI</sequence>
<evidence type="ECO:0000313" key="2">
    <source>
        <dbReference type="EMBL" id="EFJ32256.1"/>
    </source>
</evidence>
<reference evidence="2 3" key="1">
    <citation type="journal article" date="2011" name="Science">
        <title>The Selaginella genome identifies genetic changes associated with the evolution of vascular plants.</title>
        <authorList>
            <person name="Banks J.A."/>
            <person name="Nishiyama T."/>
            <person name="Hasebe M."/>
            <person name="Bowman J.L."/>
            <person name="Gribskov M."/>
            <person name="dePamphilis C."/>
            <person name="Albert V.A."/>
            <person name="Aono N."/>
            <person name="Aoyama T."/>
            <person name="Ambrose B.A."/>
            <person name="Ashton N.W."/>
            <person name="Axtell M.J."/>
            <person name="Barker E."/>
            <person name="Barker M.S."/>
            <person name="Bennetzen J.L."/>
            <person name="Bonawitz N.D."/>
            <person name="Chapple C."/>
            <person name="Cheng C."/>
            <person name="Correa L.G."/>
            <person name="Dacre M."/>
            <person name="DeBarry J."/>
            <person name="Dreyer I."/>
            <person name="Elias M."/>
            <person name="Engstrom E.M."/>
            <person name="Estelle M."/>
            <person name="Feng L."/>
            <person name="Finet C."/>
            <person name="Floyd S.K."/>
            <person name="Frommer W.B."/>
            <person name="Fujita T."/>
            <person name="Gramzow L."/>
            <person name="Gutensohn M."/>
            <person name="Harholt J."/>
            <person name="Hattori M."/>
            <person name="Heyl A."/>
            <person name="Hirai T."/>
            <person name="Hiwatashi Y."/>
            <person name="Ishikawa M."/>
            <person name="Iwata M."/>
            <person name="Karol K.G."/>
            <person name="Koehler B."/>
            <person name="Kolukisaoglu U."/>
            <person name="Kubo M."/>
            <person name="Kurata T."/>
            <person name="Lalonde S."/>
            <person name="Li K."/>
            <person name="Li Y."/>
            <person name="Litt A."/>
            <person name="Lyons E."/>
            <person name="Manning G."/>
            <person name="Maruyama T."/>
            <person name="Michael T.P."/>
            <person name="Mikami K."/>
            <person name="Miyazaki S."/>
            <person name="Morinaga S."/>
            <person name="Murata T."/>
            <person name="Mueller-Roeber B."/>
            <person name="Nelson D.R."/>
            <person name="Obara M."/>
            <person name="Oguri Y."/>
            <person name="Olmstead R.G."/>
            <person name="Onodera N."/>
            <person name="Petersen B.L."/>
            <person name="Pils B."/>
            <person name="Prigge M."/>
            <person name="Rensing S.A."/>
            <person name="Riano-Pachon D.M."/>
            <person name="Roberts A.W."/>
            <person name="Sato Y."/>
            <person name="Scheller H.V."/>
            <person name="Schulz B."/>
            <person name="Schulz C."/>
            <person name="Shakirov E.V."/>
            <person name="Shibagaki N."/>
            <person name="Shinohara N."/>
            <person name="Shippen D.E."/>
            <person name="Soerensen I."/>
            <person name="Sotooka R."/>
            <person name="Sugimoto N."/>
            <person name="Sugita M."/>
            <person name="Sumikawa N."/>
            <person name="Tanurdzic M."/>
            <person name="Theissen G."/>
            <person name="Ulvskov P."/>
            <person name="Wakazuki S."/>
            <person name="Weng J.K."/>
            <person name="Willats W.W."/>
            <person name="Wipf D."/>
            <person name="Wolf P.G."/>
            <person name="Yang L."/>
            <person name="Zimmer A.D."/>
            <person name="Zhu Q."/>
            <person name="Mitros T."/>
            <person name="Hellsten U."/>
            <person name="Loque D."/>
            <person name="Otillar R."/>
            <person name="Salamov A."/>
            <person name="Schmutz J."/>
            <person name="Shapiro H."/>
            <person name="Lindquist E."/>
            <person name="Lucas S."/>
            <person name="Rokhsar D."/>
            <person name="Grigoriev I.V."/>
        </authorList>
    </citation>
    <scope>NUCLEOTIDE SEQUENCE [LARGE SCALE GENOMIC DNA]</scope>
</reference>
<dbReference type="AlphaFoldDB" id="D8R644"/>
<accession>D8R644</accession>
<dbReference type="Gramene" id="EFJ32256">
    <property type="protein sequence ID" value="EFJ32256"/>
    <property type="gene ID" value="SELMODRAFT_439574"/>
</dbReference>
<organism evidence="3">
    <name type="scientific">Selaginella moellendorffii</name>
    <name type="common">Spikemoss</name>
    <dbReference type="NCBI Taxonomy" id="88036"/>
    <lineage>
        <taxon>Eukaryota</taxon>
        <taxon>Viridiplantae</taxon>
        <taxon>Streptophyta</taxon>
        <taxon>Embryophyta</taxon>
        <taxon>Tracheophyta</taxon>
        <taxon>Lycopodiopsida</taxon>
        <taxon>Selaginellales</taxon>
        <taxon>Selaginellaceae</taxon>
        <taxon>Selaginella</taxon>
    </lineage>
</organism>
<dbReference type="InParanoid" id="D8R644"/>
<dbReference type="EMBL" id="GL377618">
    <property type="protein sequence ID" value="EFJ16544.1"/>
    <property type="molecule type" value="Genomic_DNA"/>
</dbReference>
<gene>
    <name evidence="1" type="ORF">SELMODRAFT_421771</name>
    <name evidence="2" type="ORF">SELMODRAFT_439574</name>
</gene>
<dbReference type="KEGG" id="smo:SELMODRAFT_421771"/>
<proteinExistence type="predicted"/>
<evidence type="ECO:0000313" key="1">
    <source>
        <dbReference type="EMBL" id="EFJ16544.1"/>
    </source>
</evidence>
<name>D8R644_SELML</name>